<keyword evidence="2" id="KW-0805">Transcription regulation</keyword>
<dbReference type="InterPro" id="IPR035992">
    <property type="entry name" value="Ricin_B-like_lectins"/>
</dbReference>
<dbReference type="PANTHER" id="PTHR35807">
    <property type="entry name" value="TRANSCRIPTIONAL REGULATOR REDD-RELATED"/>
    <property type="match status" value="1"/>
</dbReference>
<dbReference type="Pfam" id="PF03704">
    <property type="entry name" value="BTAD"/>
    <property type="match status" value="1"/>
</dbReference>
<dbReference type="GO" id="GO:0000160">
    <property type="term" value="P:phosphorelay signal transduction system"/>
    <property type="evidence" value="ECO:0007669"/>
    <property type="project" value="InterPro"/>
</dbReference>
<comment type="similarity">
    <text evidence="1">Belongs to the AfsR/DnrI/RedD regulatory family.</text>
</comment>
<dbReference type="InterPro" id="IPR011990">
    <property type="entry name" value="TPR-like_helical_dom_sf"/>
</dbReference>
<dbReference type="InterPro" id="IPR036388">
    <property type="entry name" value="WH-like_DNA-bd_sf"/>
</dbReference>
<evidence type="ECO:0000313" key="9">
    <source>
        <dbReference type="Proteomes" id="UP000215563"/>
    </source>
</evidence>
<evidence type="ECO:0000256" key="4">
    <source>
        <dbReference type="ARBA" id="ARBA00023163"/>
    </source>
</evidence>
<evidence type="ECO:0000256" key="6">
    <source>
        <dbReference type="SAM" id="MobiDB-lite"/>
    </source>
</evidence>
<dbReference type="SUPFAM" id="SSF48452">
    <property type="entry name" value="TPR-like"/>
    <property type="match status" value="1"/>
</dbReference>
<dbReference type="CDD" id="cd15831">
    <property type="entry name" value="BTAD"/>
    <property type="match status" value="1"/>
</dbReference>
<dbReference type="Gene3D" id="1.25.40.10">
    <property type="entry name" value="Tetratricopeptide repeat domain"/>
    <property type="match status" value="1"/>
</dbReference>
<accession>A0A229S7K6</accession>
<dbReference type="Pfam" id="PF00486">
    <property type="entry name" value="Trans_reg_C"/>
    <property type="match status" value="1"/>
</dbReference>
<dbReference type="OrthoDB" id="4336084at2"/>
<name>A0A229S7K6_AMYAL</name>
<dbReference type="Gene3D" id="2.80.10.50">
    <property type="match status" value="1"/>
</dbReference>
<dbReference type="Gene3D" id="1.10.10.10">
    <property type="entry name" value="Winged helix-like DNA-binding domain superfamily/Winged helix DNA-binding domain"/>
    <property type="match status" value="1"/>
</dbReference>
<gene>
    <name evidence="8" type="ORF">CFP75_01875</name>
</gene>
<dbReference type="SMART" id="SM01043">
    <property type="entry name" value="BTAD"/>
    <property type="match status" value="1"/>
</dbReference>
<keyword evidence="3 5" id="KW-0238">DNA-binding</keyword>
<organism evidence="8 9">
    <name type="scientific">Amycolatopsis alba DSM 44262</name>
    <dbReference type="NCBI Taxonomy" id="1125972"/>
    <lineage>
        <taxon>Bacteria</taxon>
        <taxon>Bacillati</taxon>
        <taxon>Actinomycetota</taxon>
        <taxon>Actinomycetes</taxon>
        <taxon>Pseudonocardiales</taxon>
        <taxon>Pseudonocardiaceae</taxon>
        <taxon>Amycolatopsis</taxon>
    </lineage>
</organism>
<feature type="domain" description="OmpR/PhoB-type" evidence="7">
    <location>
        <begin position="38"/>
        <end position="137"/>
    </location>
</feature>
<protein>
    <recommendedName>
        <fullName evidence="7">OmpR/PhoB-type domain-containing protein</fullName>
    </recommendedName>
</protein>
<evidence type="ECO:0000256" key="5">
    <source>
        <dbReference type="PROSITE-ProRule" id="PRU01091"/>
    </source>
</evidence>
<feature type="region of interest" description="Disordered" evidence="6">
    <location>
        <begin position="297"/>
        <end position="318"/>
    </location>
</feature>
<dbReference type="PANTHER" id="PTHR35807:SF1">
    <property type="entry name" value="TRANSCRIPTIONAL REGULATOR REDD"/>
    <property type="match status" value="1"/>
</dbReference>
<dbReference type="PROSITE" id="PS51755">
    <property type="entry name" value="OMPR_PHOB"/>
    <property type="match status" value="1"/>
</dbReference>
<dbReference type="SMART" id="SM00862">
    <property type="entry name" value="Trans_reg_C"/>
    <property type="match status" value="1"/>
</dbReference>
<dbReference type="SUPFAM" id="SSF46894">
    <property type="entry name" value="C-terminal effector domain of the bipartite response regulators"/>
    <property type="match status" value="1"/>
</dbReference>
<dbReference type="InterPro" id="IPR051677">
    <property type="entry name" value="AfsR-DnrI-RedD_regulator"/>
</dbReference>
<dbReference type="SUPFAM" id="SSF50370">
    <property type="entry name" value="Ricin B-like lectins"/>
    <property type="match status" value="1"/>
</dbReference>
<evidence type="ECO:0000256" key="1">
    <source>
        <dbReference type="ARBA" id="ARBA00005820"/>
    </source>
</evidence>
<dbReference type="GO" id="GO:0006355">
    <property type="term" value="P:regulation of DNA-templated transcription"/>
    <property type="evidence" value="ECO:0007669"/>
    <property type="project" value="InterPro"/>
</dbReference>
<sequence>MSGMWSRHCLRQLGVKLKSALNCLLAGGKPGAGSAEPGGCVSRGVGVEFRVLGEFEAVTDGRQVDLGHARQRCVLAVLLLDADRTVTADRLIDRVWGSHPPLRARNSLHSYLYRLRRALEPTDVGIVRQPGGFLLELNSATVDLHRFRVLVDQARAAEDESRGLELYDQALRLWRDEPFHGLNTAWLDTVRDTLTAERLAVRLDRNDLALRQGRTGDLVRELFALAVQHPFDERLILQLMLALHLSGRRAEALEQYQRLRLRLAQEFGTDPGAPVQALHRKLLAEDPGPVLAVPAPETPGRPAGVPTATTATVPPVPPPRSRMRLPVLLVLLIAAGLLMTASTFAPTTGTVTGFQAARQPRTGFVRIQPAHTAQVGLCLSEGRDRTGPDDREIAVQRQCAGAVPPRTTLQPLGGDIYRIWWHHPTKGDGCLTVIDIKGETGLRMEPWDDCPDFRMYQQFRIQPVDTPVPGGYRFLPLRTSEQCIGVVEPSTDLGAELTQETCDGQGDQEFLIEAE</sequence>
<dbReference type="EMBL" id="NMQU01000008">
    <property type="protein sequence ID" value="OXM54917.1"/>
    <property type="molecule type" value="Genomic_DNA"/>
</dbReference>
<dbReference type="CDD" id="cd00161">
    <property type="entry name" value="beta-trefoil_Ricin-like"/>
    <property type="match status" value="1"/>
</dbReference>
<evidence type="ECO:0000313" key="8">
    <source>
        <dbReference type="EMBL" id="OXM54917.1"/>
    </source>
</evidence>
<evidence type="ECO:0000256" key="2">
    <source>
        <dbReference type="ARBA" id="ARBA00023015"/>
    </source>
</evidence>
<reference evidence="8 9" key="1">
    <citation type="submission" date="2017-07" db="EMBL/GenBank/DDBJ databases">
        <title>Amycolatopsis alba DSM 44262 Genome sequencing and assembly.</title>
        <authorList>
            <person name="Kaur N."/>
            <person name="Mayilraj S."/>
        </authorList>
    </citation>
    <scope>NUCLEOTIDE SEQUENCE [LARGE SCALE GENOMIC DNA]</scope>
    <source>
        <strain evidence="8 9">DSM 44262</strain>
    </source>
</reference>
<dbReference type="GO" id="GO:0003677">
    <property type="term" value="F:DNA binding"/>
    <property type="evidence" value="ECO:0007669"/>
    <property type="project" value="UniProtKB-UniRule"/>
</dbReference>
<dbReference type="InterPro" id="IPR005158">
    <property type="entry name" value="BTAD"/>
</dbReference>
<comment type="caution">
    <text evidence="8">The sequence shown here is derived from an EMBL/GenBank/DDBJ whole genome shotgun (WGS) entry which is preliminary data.</text>
</comment>
<dbReference type="AlphaFoldDB" id="A0A229S7K6"/>
<keyword evidence="4" id="KW-0804">Transcription</keyword>
<dbReference type="InterPro" id="IPR001867">
    <property type="entry name" value="OmpR/PhoB-type_DNA-bd"/>
</dbReference>
<dbReference type="Proteomes" id="UP000215563">
    <property type="component" value="Unassembled WGS sequence"/>
</dbReference>
<evidence type="ECO:0000256" key="3">
    <source>
        <dbReference type="ARBA" id="ARBA00023125"/>
    </source>
</evidence>
<feature type="compositionally biased region" description="Low complexity" evidence="6">
    <location>
        <begin position="298"/>
        <end position="313"/>
    </location>
</feature>
<feature type="DNA-binding region" description="OmpR/PhoB-type" evidence="5">
    <location>
        <begin position="38"/>
        <end position="137"/>
    </location>
</feature>
<keyword evidence="9" id="KW-1185">Reference proteome</keyword>
<evidence type="ECO:0000259" key="7">
    <source>
        <dbReference type="PROSITE" id="PS51755"/>
    </source>
</evidence>
<proteinExistence type="inferred from homology"/>
<dbReference type="InterPro" id="IPR016032">
    <property type="entry name" value="Sig_transdc_resp-reg_C-effctor"/>
</dbReference>